<dbReference type="EMBL" id="QGGU01000003">
    <property type="protein sequence ID" value="PWK53194.1"/>
    <property type="molecule type" value="Genomic_DNA"/>
</dbReference>
<name>A0A316FWK5_9GAMM</name>
<dbReference type="OrthoDB" id="5298023at2"/>
<dbReference type="PANTHER" id="PTHR43777:SF1">
    <property type="entry name" value="MOLYBDENUM COFACTOR CYTIDYLYLTRANSFERASE"/>
    <property type="match status" value="1"/>
</dbReference>
<evidence type="ECO:0000313" key="4">
    <source>
        <dbReference type="Proteomes" id="UP000245790"/>
    </source>
</evidence>
<dbReference type="InterPro" id="IPR025877">
    <property type="entry name" value="MobA-like_NTP_Trfase"/>
</dbReference>
<evidence type="ECO:0000313" key="3">
    <source>
        <dbReference type="EMBL" id="PWK53194.1"/>
    </source>
</evidence>
<dbReference type="InterPro" id="IPR029044">
    <property type="entry name" value="Nucleotide-diphossugar_trans"/>
</dbReference>
<accession>A0A316FWK5</accession>
<dbReference type="CDD" id="cd04182">
    <property type="entry name" value="GT_2_like_f"/>
    <property type="match status" value="1"/>
</dbReference>
<evidence type="ECO:0000259" key="2">
    <source>
        <dbReference type="Pfam" id="PF12804"/>
    </source>
</evidence>
<dbReference type="Pfam" id="PF12804">
    <property type="entry name" value="NTP_transf_3"/>
    <property type="match status" value="1"/>
</dbReference>
<keyword evidence="3" id="KW-0548">Nucleotidyltransferase</keyword>
<dbReference type="AlphaFoldDB" id="A0A316FWK5"/>
<organism evidence="3 4">
    <name type="scientific">Pleionea mediterranea</name>
    <dbReference type="NCBI Taxonomy" id="523701"/>
    <lineage>
        <taxon>Bacteria</taxon>
        <taxon>Pseudomonadati</taxon>
        <taxon>Pseudomonadota</taxon>
        <taxon>Gammaproteobacteria</taxon>
        <taxon>Oceanospirillales</taxon>
        <taxon>Pleioneaceae</taxon>
        <taxon>Pleionea</taxon>
    </lineage>
</organism>
<sequence length="254" mass="28961">MTFNKPNHLFDSSVFHKHLSIMVLAAGNSSRLGQNKQLVSIDNKALLARCFDNLKGLQQQLKQSDENNLFSSKLYCVTGFDQHKLYDSVSFDEVTPVYNDNWQSGLGSSIACGVKTIADDQRYNHLSVSKRLHRNRTERPLTSTKTINACLLVLADQWRLTQQSLFDFVIRWSQQSHYILVSQYNNRVGPPVIFPEHYYPELQALSGTRGAYSILKNHTSRVIQQPFPEAEFDLDKPGDLNQINHYQAKQGTAL</sequence>
<keyword evidence="1" id="KW-0460">Magnesium</keyword>
<dbReference type="Gene3D" id="3.90.550.10">
    <property type="entry name" value="Spore Coat Polysaccharide Biosynthesis Protein SpsA, Chain A"/>
    <property type="match status" value="1"/>
</dbReference>
<proteinExistence type="predicted"/>
<gene>
    <name evidence="3" type="ORF">C8D97_10317</name>
</gene>
<protein>
    <submittedName>
        <fullName evidence="3">Molybdenum cofactor cytidylyltransferase</fullName>
    </submittedName>
</protein>
<dbReference type="GO" id="GO:0016779">
    <property type="term" value="F:nucleotidyltransferase activity"/>
    <property type="evidence" value="ECO:0007669"/>
    <property type="project" value="UniProtKB-KW"/>
</dbReference>
<keyword evidence="3" id="KW-0808">Transferase</keyword>
<evidence type="ECO:0000256" key="1">
    <source>
        <dbReference type="ARBA" id="ARBA00022842"/>
    </source>
</evidence>
<feature type="domain" description="MobA-like NTP transferase" evidence="2">
    <location>
        <begin position="22"/>
        <end position="220"/>
    </location>
</feature>
<dbReference type="RefSeq" id="WP_109762267.1">
    <property type="nucleotide sequence ID" value="NZ_QGGU01000003.1"/>
</dbReference>
<comment type="caution">
    <text evidence="3">The sequence shown here is derived from an EMBL/GenBank/DDBJ whole genome shotgun (WGS) entry which is preliminary data.</text>
</comment>
<reference evidence="3 4" key="1">
    <citation type="submission" date="2018-05" db="EMBL/GenBank/DDBJ databases">
        <title>Genomic Encyclopedia of Type Strains, Phase IV (KMG-IV): sequencing the most valuable type-strain genomes for metagenomic binning, comparative biology and taxonomic classification.</title>
        <authorList>
            <person name="Goeker M."/>
        </authorList>
    </citation>
    <scope>NUCLEOTIDE SEQUENCE [LARGE SCALE GENOMIC DNA]</scope>
    <source>
        <strain evidence="3 4">DSM 25350</strain>
    </source>
</reference>
<dbReference type="SUPFAM" id="SSF53448">
    <property type="entry name" value="Nucleotide-diphospho-sugar transferases"/>
    <property type="match status" value="1"/>
</dbReference>
<dbReference type="PANTHER" id="PTHR43777">
    <property type="entry name" value="MOLYBDENUM COFACTOR CYTIDYLYLTRANSFERASE"/>
    <property type="match status" value="1"/>
</dbReference>
<dbReference type="Proteomes" id="UP000245790">
    <property type="component" value="Unassembled WGS sequence"/>
</dbReference>
<keyword evidence="4" id="KW-1185">Reference proteome</keyword>